<dbReference type="AlphaFoldDB" id="A0A0J8AWW1"/>
<evidence type="ECO:0000256" key="4">
    <source>
        <dbReference type="ARBA" id="ARBA00023329"/>
    </source>
</evidence>
<dbReference type="PANTHER" id="PTHR12276:SF45">
    <property type="entry name" value="CLATHRIN INTERACTOR 1"/>
    <property type="match status" value="1"/>
</dbReference>
<dbReference type="Gene3D" id="1.25.40.90">
    <property type="match status" value="1"/>
</dbReference>
<dbReference type="PROSITE" id="PS50942">
    <property type="entry name" value="ENTH"/>
    <property type="match status" value="1"/>
</dbReference>
<dbReference type="GO" id="GO:0005794">
    <property type="term" value="C:Golgi apparatus"/>
    <property type="evidence" value="ECO:0007669"/>
    <property type="project" value="UniProtKB-SubCell"/>
</dbReference>
<evidence type="ECO:0000256" key="1">
    <source>
        <dbReference type="ARBA" id="ARBA00004132"/>
    </source>
</evidence>
<evidence type="ECO:0000256" key="2">
    <source>
        <dbReference type="ARBA" id="ARBA00004555"/>
    </source>
</evidence>
<dbReference type="InterPro" id="IPR013809">
    <property type="entry name" value="ENTH"/>
</dbReference>
<evidence type="ECO:0000313" key="8">
    <source>
        <dbReference type="Proteomes" id="UP000035740"/>
    </source>
</evidence>
<evidence type="ECO:0000313" key="7">
    <source>
        <dbReference type="EMBL" id="KMS93291.1"/>
    </source>
</evidence>
<evidence type="ECO:0000256" key="5">
    <source>
        <dbReference type="SAM" id="MobiDB-lite"/>
    </source>
</evidence>
<dbReference type="SUPFAM" id="SSF48464">
    <property type="entry name" value="ENTH/VHS domain"/>
    <property type="match status" value="1"/>
</dbReference>
<reference evidence="7 8" key="1">
    <citation type="journal article" date="2014" name="Nature">
        <title>The genome of the recently domesticated crop plant sugar beet (Beta vulgaris).</title>
        <authorList>
            <person name="Dohm J.C."/>
            <person name="Minoche A.E."/>
            <person name="Holtgrawe D."/>
            <person name="Capella-Gutierrez S."/>
            <person name="Zakrzewski F."/>
            <person name="Tafer H."/>
            <person name="Rupp O."/>
            <person name="Sorensen T.R."/>
            <person name="Stracke R."/>
            <person name="Reinhardt R."/>
            <person name="Goesmann A."/>
            <person name="Kraft T."/>
            <person name="Schulz B."/>
            <person name="Stadler P.F."/>
            <person name="Schmidt T."/>
            <person name="Gabaldon T."/>
            <person name="Lehrach H."/>
            <person name="Weisshaar B."/>
            <person name="Himmelbauer H."/>
        </authorList>
    </citation>
    <scope>NUCLEOTIDE SEQUENCE [LARGE SCALE GENOMIC DNA]</scope>
    <source>
        <tissue evidence="7">Taproot</tissue>
    </source>
</reference>
<evidence type="ECO:0000256" key="3">
    <source>
        <dbReference type="ARBA" id="ARBA00023034"/>
    </source>
</evidence>
<sequence length="167" mass="19401">MFSILWKRITDLHQPSHILKSLLLSEYLLIHGDDRFVRDMRTKKNVVKRLTGYKFYRNHEDVGGEVRNQARTVLELLVNEDALEKMRKDRDSGVANTKADRYERSYGNQLKLNDEYSESSQLDSPQQKPLRLKEPSMSFNNSSLDSPTGFGGFISLHNALRTERANR</sequence>
<dbReference type="GO" id="GO:0005543">
    <property type="term" value="F:phospholipid binding"/>
    <property type="evidence" value="ECO:0007669"/>
    <property type="project" value="TreeGrafter"/>
</dbReference>
<keyword evidence="4" id="KW-0968">Cytoplasmic vesicle</keyword>
<dbReference type="GO" id="GO:0006897">
    <property type="term" value="P:endocytosis"/>
    <property type="evidence" value="ECO:0007669"/>
    <property type="project" value="TreeGrafter"/>
</dbReference>
<dbReference type="GO" id="GO:0030276">
    <property type="term" value="F:clathrin binding"/>
    <property type="evidence" value="ECO:0007669"/>
    <property type="project" value="TreeGrafter"/>
</dbReference>
<dbReference type="InterPro" id="IPR008942">
    <property type="entry name" value="ENTH_VHS"/>
</dbReference>
<keyword evidence="8" id="KW-1185">Reference proteome</keyword>
<protein>
    <recommendedName>
        <fullName evidence="6">ENTH domain-containing protein</fullName>
    </recommendedName>
</protein>
<dbReference type="EMBL" id="KQ104556">
    <property type="protein sequence ID" value="KMS93291.1"/>
    <property type="molecule type" value="Genomic_DNA"/>
</dbReference>
<name>A0A0J8AWW1_BETVV</name>
<dbReference type="Proteomes" id="UP000035740">
    <property type="component" value="Unassembled WGS sequence"/>
</dbReference>
<feature type="domain" description="ENTH" evidence="6">
    <location>
        <begin position="1"/>
        <end position="87"/>
    </location>
</feature>
<dbReference type="GO" id="GO:0005768">
    <property type="term" value="C:endosome"/>
    <property type="evidence" value="ECO:0007669"/>
    <property type="project" value="TreeGrafter"/>
</dbReference>
<dbReference type="Pfam" id="PF01417">
    <property type="entry name" value="ENTH"/>
    <property type="match status" value="1"/>
</dbReference>
<evidence type="ECO:0000259" key="6">
    <source>
        <dbReference type="PROSITE" id="PS50942"/>
    </source>
</evidence>
<dbReference type="PANTHER" id="PTHR12276">
    <property type="entry name" value="EPSIN/ENT-RELATED"/>
    <property type="match status" value="1"/>
</dbReference>
<dbReference type="GO" id="GO:0030125">
    <property type="term" value="C:clathrin vesicle coat"/>
    <property type="evidence" value="ECO:0007669"/>
    <property type="project" value="TreeGrafter"/>
</dbReference>
<dbReference type="Gramene" id="KMS93291">
    <property type="protein sequence ID" value="KMS93291"/>
    <property type="gene ID" value="BVRB_032960"/>
</dbReference>
<feature type="compositionally biased region" description="Polar residues" evidence="5">
    <location>
        <begin position="118"/>
        <end position="127"/>
    </location>
</feature>
<proteinExistence type="predicted"/>
<feature type="region of interest" description="Disordered" evidence="5">
    <location>
        <begin position="87"/>
        <end position="144"/>
    </location>
</feature>
<organism evidence="7 8">
    <name type="scientific">Beta vulgaris subsp. vulgaris</name>
    <name type="common">Beet</name>
    <dbReference type="NCBI Taxonomy" id="3555"/>
    <lineage>
        <taxon>Eukaryota</taxon>
        <taxon>Viridiplantae</taxon>
        <taxon>Streptophyta</taxon>
        <taxon>Embryophyta</taxon>
        <taxon>Tracheophyta</taxon>
        <taxon>Spermatophyta</taxon>
        <taxon>Magnoliopsida</taxon>
        <taxon>eudicotyledons</taxon>
        <taxon>Gunneridae</taxon>
        <taxon>Pentapetalae</taxon>
        <taxon>Caryophyllales</taxon>
        <taxon>Chenopodiaceae</taxon>
        <taxon>Betoideae</taxon>
        <taxon>Beta</taxon>
    </lineage>
</organism>
<comment type="subcellular location">
    <subcellularLocation>
        <location evidence="1">Cytoplasmic vesicle</location>
        <location evidence="1">Clathrin-coated vesicle</location>
    </subcellularLocation>
    <subcellularLocation>
        <location evidence="2">Golgi apparatus</location>
    </subcellularLocation>
</comment>
<accession>A0A0J8AWW1</accession>
<dbReference type="GO" id="GO:0005886">
    <property type="term" value="C:plasma membrane"/>
    <property type="evidence" value="ECO:0007669"/>
    <property type="project" value="TreeGrafter"/>
</dbReference>
<gene>
    <name evidence="7" type="ORF">BVRB_032960</name>
</gene>
<feature type="compositionally biased region" description="Basic and acidic residues" evidence="5">
    <location>
        <begin position="87"/>
        <end position="104"/>
    </location>
</feature>
<keyword evidence="3" id="KW-0333">Golgi apparatus</keyword>